<feature type="chain" id="PRO_5032591485" evidence="2">
    <location>
        <begin position="21"/>
        <end position="296"/>
    </location>
</feature>
<evidence type="ECO:0000259" key="3">
    <source>
        <dbReference type="Pfam" id="PF25954"/>
    </source>
</evidence>
<dbReference type="InterPro" id="IPR011053">
    <property type="entry name" value="Single_hybrid_motif"/>
</dbReference>
<dbReference type="Gene3D" id="2.40.30.170">
    <property type="match status" value="1"/>
</dbReference>
<keyword evidence="2" id="KW-0732">Signal</keyword>
<protein>
    <submittedName>
        <fullName evidence="5">Efflux RND transporter periplasmic adaptor subunit</fullName>
    </submittedName>
</protein>
<dbReference type="GO" id="GO:0015562">
    <property type="term" value="F:efflux transmembrane transporter activity"/>
    <property type="evidence" value="ECO:0007669"/>
    <property type="project" value="TreeGrafter"/>
</dbReference>
<dbReference type="AlphaFoldDB" id="A0A845QYG7"/>
<dbReference type="Proteomes" id="UP000467132">
    <property type="component" value="Unassembled WGS sequence"/>
</dbReference>
<keyword evidence="6" id="KW-1185">Reference proteome</keyword>
<sequence length="296" mass="32487">MKKKLAIFLIAILLLGVVSACSNKDTQDETTEEEKVAVEIEEVEKDTLSNSLTLGGRAIMQAEMMITADSSLKVEDIKKGLGKKVEKDDVLFTLKDGEEIREIKSPLEGIVSTINMKESEYVPLTKPAMVIVDKNAPMTISMNVSENVIGELFIGKEAWVGIDSIDEQGLNGKIVSISPTVDPKTGLYTVNILLDEENRNIKPGMATTIEIDTNVVKNALKVRSESILNIGEKNIVYIVKDNKAIEKQVKVGLDTGDFTEIKSGLNEGDKVIVKGQNYIEDKSEVEVVRGEKDESN</sequence>
<dbReference type="Gene3D" id="2.40.420.20">
    <property type="match status" value="1"/>
</dbReference>
<dbReference type="InterPro" id="IPR006143">
    <property type="entry name" value="RND_pump_MFP"/>
</dbReference>
<evidence type="ECO:0000313" key="6">
    <source>
        <dbReference type="Proteomes" id="UP000467132"/>
    </source>
</evidence>
<dbReference type="Pfam" id="PF25954">
    <property type="entry name" value="Beta-barrel_RND_2"/>
    <property type="match status" value="1"/>
</dbReference>
<evidence type="ECO:0000256" key="1">
    <source>
        <dbReference type="ARBA" id="ARBA00009477"/>
    </source>
</evidence>
<evidence type="ECO:0000259" key="4">
    <source>
        <dbReference type="Pfam" id="PF25989"/>
    </source>
</evidence>
<dbReference type="SUPFAM" id="SSF51230">
    <property type="entry name" value="Single hybrid motif"/>
    <property type="match status" value="1"/>
</dbReference>
<proteinExistence type="inferred from homology"/>
<dbReference type="PROSITE" id="PS51257">
    <property type="entry name" value="PROKAR_LIPOPROTEIN"/>
    <property type="match status" value="1"/>
</dbReference>
<organism evidence="5 6">
    <name type="scientific">Senegalia massiliensis</name>
    <dbReference type="NCBI Taxonomy" id="1720316"/>
    <lineage>
        <taxon>Bacteria</taxon>
        <taxon>Bacillati</taxon>
        <taxon>Bacillota</taxon>
        <taxon>Clostridia</taxon>
        <taxon>Eubacteriales</taxon>
        <taxon>Clostridiaceae</taxon>
        <taxon>Senegalia</taxon>
    </lineage>
</organism>
<feature type="domain" description="CusB-like beta-barrel" evidence="3">
    <location>
        <begin position="141"/>
        <end position="212"/>
    </location>
</feature>
<dbReference type="GO" id="GO:1990281">
    <property type="term" value="C:efflux pump complex"/>
    <property type="evidence" value="ECO:0007669"/>
    <property type="project" value="TreeGrafter"/>
</dbReference>
<dbReference type="RefSeq" id="WP_160196681.1">
    <property type="nucleotide sequence ID" value="NZ_QXXA01000005.1"/>
</dbReference>
<dbReference type="Gene3D" id="2.40.50.100">
    <property type="match status" value="1"/>
</dbReference>
<comment type="caution">
    <text evidence="5">The sequence shown here is derived from an EMBL/GenBank/DDBJ whole genome shotgun (WGS) entry which is preliminary data.</text>
</comment>
<dbReference type="EMBL" id="QXXA01000005">
    <property type="protein sequence ID" value="NBI06198.1"/>
    <property type="molecule type" value="Genomic_DNA"/>
</dbReference>
<dbReference type="PANTHER" id="PTHR30469">
    <property type="entry name" value="MULTIDRUG RESISTANCE PROTEIN MDTA"/>
    <property type="match status" value="1"/>
</dbReference>
<dbReference type="SUPFAM" id="SSF111369">
    <property type="entry name" value="HlyD-like secretion proteins"/>
    <property type="match status" value="1"/>
</dbReference>
<evidence type="ECO:0000313" key="5">
    <source>
        <dbReference type="EMBL" id="NBI06198.1"/>
    </source>
</evidence>
<comment type="similarity">
    <text evidence="1">Belongs to the membrane fusion protein (MFP) (TC 8.A.1) family.</text>
</comment>
<feature type="signal peptide" evidence="2">
    <location>
        <begin position="1"/>
        <end position="20"/>
    </location>
</feature>
<dbReference type="NCBIfam" id="TIGR01730">
    <property type="entry name" value="RND_mfp"/>
    <property type="match status" value="1"/>
</dbReference>
<gene>
    <name evidence="5" type="ORF">D3Z33_04900</name>
</gene>
<dbReference type="Pfam" id="PF25989">
    <property type="entry name" value="YknX_C"/>
    <property type="match status" value="1"/>
</dbReference>
<accession>A0A845QYG7</accession>
<dbReference type="InterPro" id="IPR058637">
    <property type="entry name" value="YknX-like_C"/>
</dbReference>
<evidence type="ECO:0000256" key="2">
    <source>
        <dbReference type="SAM" id="SignalP"/>
    </source>
</evidence>
<feature type="domain" description="YknX-like C-terminal permuted SH3-like" evidence="4">
    <location>
        <begin position="220"/>
        <end position="287"/>
    </location>
</feature>
<reference evidence="5 6" key="1">
    <citation type="submission" date="2018-08" db="EMBL/GenBank/DDBJ databases">
        <title>Murine metabolic-syndrome-specific gut microbial biobank.</title>
        <authorList>
            <person name="Liu C."/>
        </authorList>
    </citation>
    <scope>NUCLEOTIDE SEQUENCE [LARGE SCALE GENOMIC DNA]</scope>
    <source>
        <strain evidence="5 6">583</strain>
    </source>
</reference>
<name>A0A845QYG7_9CLOT</name>
<dbReference type="OrthoDB" id="9810430at2"/>
<dbReference type="InterPro" id="IPR058792">
    <property type="entry name" value="Beta-barrel_RND_2"/>
</dbReference>